<reference evidence="5 6" key="1">
    <citation type="submission" date="2019-11" db="EMBL/GenBank/DDBJ databases">
        <title>Comparative genomics of hydrocarbon-degrading Desulfosarcina strains.</title>
        <authorList>
            <person name="Watanabe M."/>
            <person name="Kojima H."/>
            <person name="Fukui M."/>
        </authorList>
    </citation>
    <scope>NUCLEOTIDE SEQUENCE [LARGE SCALE GENOMIC DNA]</scope>
    <source>
        <strain evidence="5 6">PP31</strain>
    </source>
</reference>
<evidence type="ECO:0000256" key="3">
    <source>
        <dbReference type="ARBA" id="ARBA00022679"/>
    </source>
</evidence>
<dbReference type="Proteomes" id="UP000427769">
    <property type="component" value="Chromosome"/>
</dbReference>
<dbReference type="KEGG" id="dwd:DSCW_13540"/>
<dbReference type="OrthoDB" id="9815793at2"/>
<dbReference type="PIRSF" id="PIRSF037567">
    <property type="entry name" value="MTTB_MeTrfase"/>
    <property type="match status" value="1"/>
</dbReference>
<dbReference type="AlphaFoldDB" id="A0A5K7ZC75"/>
<dbReference type="GO" id="GO:0032259">
    <property type="term" value="P:methylation"/>
    <property type="evidence" value="ECO:0007669"/>
    <property type="project" value="UniProtKB-KW"/>
</dbReference>
<dbReference type="InterPro" id="IPR010426">
    <property type="entry name" value="MTTB_MeTrfase"/>
</dbReference>
<keyword evidence="6" id="KW-1185">Reference proteome</keyword>
<dbReference type="RefSeq" id="WP_155303005.1">
    <property type="nucleotide sequence ID" value="NZ_AP021875.1"/>
</dbReference>
<evidence type="ECO:0000256" key="4">
    <source>
        <dbReference type="PIRNR" id="PIRNR037567"/>
    </source>
</evidence>
<protein>
    <recommendedName>
        <fullName evidence="4">Methyltransferase</fullName>
        <ecNumber evidence="4">2.1.1.-</ecNumber>
    </recommendedName>
</protein>
<dbReference type="GO" id="GO:0015948">
    <property type="term" value="P:methanogenesis"/>
    <property type="evidence" value="ECO:0007669"/>
    <property type="project" value="UniProtKB-UniRule"/>
</dbReference>
<name>A0A5K7ZC75_9BACT</name>
<organism evidence="5 6">
    <name type="scientific">Desulfosarcina widdelii</name>
    <dbReference type="NCBI Taxonomy" id="947919"/>
    <lineage>
        <taxon>Bacteria</taxon>
        <taxon>Pseudomonadati</taxon>
        <taxon>Thermodesulfobacteriota</taxon>
        <taxon>Desulfobacteria</taxon>
        <taxon>Desulfobacterales</taxon>
        <taxon>Desulfosarcinaceae</taxon>
        <taxon>Desulfosarcina</taxon>
    </lineage>
</organism>
<proteinExistence type="inferred from homology"/>
<evidence type="ECO:0000313" key="6">
    <source>
        <dbReference type="Proteomes" id="UP000427769"/>
    </source>
</evidence>
<sequence>MSDRMQVFSRDEINLIHDASMEILAETGVKFNSPEALDLFRDNGFTVTNPRVFITEKEVMRALETVPSRFVVHARNPEYNVSIGEDDFVFLPTAGAPNVSDADGMRRPAVMEDYLTCCKLVQTSDQLDMNGYLTIQPNDVPSQIAHLDMMMATLTMCDKAFLAASTFRQAALDSVAMAALAWGGLDQLKKQPVMPAIVHAASPLKYSPEMAEIIIDMARLGQPLVITDMVLAGTSGPVSLPGLLAMANAEILSGIVLAQLAGQGTPVVYGSVSAPSDMRTVASAVGAPEAVVLASAVIQLARHYKVPCRTGGMLTNSHCLDSQAAAEGTLMMSTAVRNGANFILHACGQLGSYISMSFEKWIMDEEVCRTLRRVLKAMDINVESIDVDTIKSMGSDGNYLTHPTTFKHCRSLYQPYLFTRDDYQTWATQGARRVADQTRSILEKRLEGYEKPPIDPVLEQELEEYVIQQKKKLMEKKFVF</sequence>
<keyword evidence="3 4" id="KW-0808">Transferase</keyword>
<accession>A0A5K7ZC75</accession>
<dbReference type="Pfam" id="PF06253">
    <property type="entry name" value="MTTB"/>
    <property type="match status" value="1"/>
</dbReference>
<evidence type="ECO:0000256" key="1">
    <source>
        <dbReference type="ARBA" id="ARBA00007137"/>
    </source>
</evidence>
<dbReference type="EMBL" id="AP021875">
    <property type="protein sequence ID" value="BBO73937.1"/>
    <property type="molecule type" value="Genomic_DNA"/>
</dbReference>
<gene>
    <name evidence="5" type="ORF">DSCW_13540</name>
</gene>
<evidence type="ECO:0000313" key="5">
    <source>
        <dbReference type="EMBL" id="BBO73937.1"/>
    </source>
</evidence>
<dbReference type="InterPro" id="IPR038601">
    <property type="entry name" value="MttB-like_sf"/>
</dbReference>
<dbReference type="Gene3D" id="3.20.20.480">
    <property type="entry name" value="Trimethylamine methyltransferase-like"/>
    <property type="match status" value="1"/>
</dbReference>
<dbReference type="GO" id="GO:0008168">
    <property type="term" value="F:methyltransferase activity"/>
    <property type="evidence" value="ECO:0007669"/>
    <property type="project" value="UniProtKB-KW"/>
</dbReference>
<keyword evidence="2 5" id="KW-0489">Methyltransferase</keyword>
<dbReference type="EC" id="2.1.1.-" evidence="4"/>
<comment type="similarity">
    <text evidence="1 4">Belongs to the trimethylamine methyltransferase family.</text>
</comment>
<evidence type="ECO:0000256" key="2">
    <source>
        <dbReference type="ARBA" id="ARBA00022603"/>
    </source>
</evidence>